<dbReference type="GO" id="GO:0031177">
    <property type="term" value="F:phosphopantetheine binding"/>
    <property type="evidence" value="ECO:0007669"/>
    <property type="project" value="TreeGrafter"/>
</dbReference>
<keyword evidence="8" id="KW-0511">Multifunctional enzyme</keyword>
<dbReference type="Gene3D" id="3.30.300.30">
    <property type="match status" value="1"/>
</dbReference>
<dbReference type="GO" id="GO:0044550">
    <property type="term" value="P:secondary metabolite biosynthetic process"/>
    <property type="evidence" value="ECO:0007669"/>
    <property type="project" value="TreeGrafter"/>
</dbReference>
<dbReference type="Proteomes" id="UP000426246">
    <property type="component" value="Chromosome"/>
</dbReference>
<dbReference type="SUPFAM" id="SSF47336">
    <property type="entry name" value="ACP-like"/>
    <property type="match status" value="1"/>
</dbReference>
<evidence type="ECO:0000259" key="9">
    <source>
        <dbReference type="PROSITE" id="PS50075"/>
    </source>
</evidence>
<keyword evidence="7" id="KW-0045">Antibiotic biosynthesis</keyword>
<dbReference type="InterPro" id="IPR025110">
    <property type="entry name" value="AMP-bd_C"/>
</dbReference>
<dbReference type="GO" id="GO:0008610">
    <property type="term" value="P:lipid biosynthetic process"/>
    <property type="evidence" value="ECO:0007669"/>
    <property type="project" value="UniProtKB-ARBA"/>
</dbReference>
<dbReference type="Pfam" id="PF00668">
    <property type="entry name" value="Condensation"/>
    <property type="match status" value="2"/>
</dbReference>
<feature type="domain" description="Carrier" evidence="9">
    <location>
        <begin position="968"/>
        <end position="1042"/>
    </location>
</feature>
<dbReference type="InterPro" id="IPR009081">
    <property type="entry name" value="PP-bd_ACP"/>
</dbReference>
<dbReference type="InterPro" id="IPR001242">
    <property type="entry name" value="Condensation_dom"/>
</dbReference>
<dbReference type="PROSITE" id="PS00455">
    <property type="entry name" value="AMP_BINDING"/>
    <property type="match status" value="1"/>
</dbReference>
<keyword evidence="3" id="KW-0596">Phosphopantetheine</keyword>
<dbReference type="Gene3D" id="3.30.559.10">
    <property type="entry name" value="Chloramphenicol acetyltransferase-like domain"/>
    <property type="match status" value="2"/>
</dbReference>
<dbReference type="InterPro" id="IPR045851">
    <property type="entry name" value="AMP-bd_C_sf"/>
</dbReference>
<protein>
    <submittedName>
        <fullName evidence="10">Amino acid adenylation domain-containing protein</fullName>
    </submittedName>
</protein>
<name>A0A6B8RL82_9BACL</name>
<dbReference type="PANTHER" id="PTHR45527">
    <property type="entry name" value="NONRIBOSOMAL PEPTIDE SYNTHETASE"/>
    <property type="match status" value="1"/>
</dbReference>
<dbReference type="FunFam" id="3.40.50.980:FF:000001">
    <property type="entry name" value="Non-ribosomal peptide synthetase"/>
    <property type="match status" value="1"/>
</dbReference>
<dbReference type="FunFam" id="2.30.38.10:FF:000001">
    <property type="entry name" value="Non-ribosomal peptide synthetase PvdI"/>
    <property type="match status" value="1"/>
</dbReference>
<gene>
    <name evidence="10" type="ORF">EHS13_15215</name>
</gene>
<dbReference type="NCBIfam" id="TIGR01720">
    <property type="entry name" value="NRPS-para261"/>
    <property type="match status" value="1"/>
</dbReference>
<dbReference type="InterPro" id="IPR010060">
    <property type="entry name" value="NRPS_synth"/>
</dbReference>
<comment type="similarity">
    <text evidence="2">Belongs to the ATP-dependent AMP-binding enzyme family.</text>
</comment>
<dbReference type="PROSITE" id="PS50075">
    <property type="entry name" value="CARRIER"/>
    <property type="match status" value="1"/>
</dbReference>
<dbReference type="PANTHER" id="PTHR45527:SF1">
    <property type="entry name" value="FATTY ACID SYNTHASE"/>
    <property type="match status" value="1"/>
</dbReference>
<dbReference type="GO" id="GO:0017000">
    <property type="term" value="P:antibiotic biosynthetic process"/>
    <property type="evidence" value="ECO:0007669"/>
    <property type="project" value="UniProtKB-KW"/>
</dbReference>
<keyword evidence="5" id="KW-0436">Ligase</keyword>
<dbReference type="InterPro" id="IPR010071">
    <property type="entry name" value="AA_adenyl_dom"/>
</dbReference>
<dbReference type="SUPFAM" id="SSF56801">
    <property type="entry name" value="Acetyl-CoA synthetase-like"/>
    <property type="match status" value="1"/>
</dbReference>
<dbReference type="Gene3D" id="3.30.559.30">
    <property type="entry name" value="Nonribosomal peptide synthetase, condensation domain"/>
    <property type="match status" value="2"/>
</dbReference>
<evidence type="ECO:0000256" key="2">
    <source>
        <dbReference type="ARBA" id="ARBA00006432"/>
    </source>
</evidence>
<dbReference type="InterPro" id="IPR006162">
    <property type="entry name" value="Ppantetheine_attach_site"/>
</dbReference>
<evidence type="ECO:0000256" key="1">
    <source>
        <dbReference type="ARBA" id="ARBA00001957"/>
    </source>
</evidence>
<reference evidence="11" key="1">
    <citation type="submission" date="2018-11" db="EMBL/GenBank/DDBJ databases">
        <title>Complete genome sequence of Paenibacillus sp. ML311-T8.</title>
        <authorList>
            <person name="Nam Y.-D."/>
            <person name="Kang J."/>
            <person name="Chung W.-H."/>
            <person name="Park Y.S."/>
        </authorList>
    </citation>
    <scope>NUCLEOTIDE SEQUENCE [LARGE SCALE GENOMIC DNA]</scope>
    <source>
        <strain evidence="11">ML311-T8</strain>
    </source>
</reference>
<dbReference type="InterPro" id="IPR023213">
    <property type="entry name" value="CAT-like_dom_sf"/>
</dbReference>
<dbReference type="GO" id="GO:0005737">
    <property type="term" value="C:cytoplasm"/>
    <property type="evidence" value="ECO:0007669"/>
    <property type="project" value="TreeGrafter"/>
</dbReference>
<evidence type="ECO:0000313" key="11">
    <source>
        <dbReference type="Proteomes" id="UP000426246"/>
    </source>
</evidence>
<dbReference type="PROSITE" id="PS00012">
    <property type="entry name" value="PHOSPHOPANTETHEINE"/>
    <property type="match status" value="1"/>
</dbReference>
<dbReference type="GO" id="GO:0043041">
    <property type="term" value="P:amino acid activation for nonribosomal peptide biosynthetic process"/>
    <property type="evidence" value="ECO:0007669"/>
    <property type="project" value="TreeGrafter"/>
</dbReference>
<dbReference type="Pfam" id="PF00501">
    <property type="entry name" value="AMP-binding"/>
    <property type="match status" value="1"/>
</dbReference>
<dbReference type="InterPro" id="IPR020845">
    <property type="entry name" value="AMP-binding_CS"/>
</dbReference>
<keyword evidence="11" id="KW-1185">Reference proteome</keyword>
<evidence type="ECO:0000256" key="6">
    <source>
        <dbReference type="ARBA" id="ARBA00022737"/>
    </source>
</evidence>
<dbReference type="KEGG" id="ppsc:EHS13_15215"/>
<dbReference type="Gene3D" id="1.10.1200.10">
    <property type="entry name" value="ACP-like"/>
    <property type="match status" value="1"/>
</dbReference>
<evidence type="ECO:0000313" key="10">
    <source>
        <dbReference type="EMBL" id="QGQ96128.1"/>
    </source>
</evidence>
<dbReference type="EMBL" id="CP034235">
    <property type="protein sequence ID" value="QGQ96128.1"/>
    <property type="molecule type" value="Genomic_DNA"/>
</dbReference>
<keyword evidence="4" id="KW-0597">Phosphoprotein</keyword>
<dbReference type="Gene3D" id="2.30.38.10">
    <property type="entry name" value="Luciferase, Domain 3"/>
    <property type="match status" value="1"/>
</dbReference>
<dbReference type="InterPro" id="IPR000873">
    <property type="entry name" value="AMP-dep_synth/lig_dom"/>
</dbReference>
<evidence type="ECO:0000256" key="8">
    <source>
        <dbReference type="ARBA" id="ARBA00023268"/>
    </source>
</evidence>
<evidence type="ECO:0000256" key="7">
    <source>
        <dbReference type="ARBA" id="ARBA00023194"/>
    </source>
</evidence>
<dbReference type="NCBIfam" id="TIGR01733">
    <property type="entry name" value="AA-adenyl-dom"/>
    <property type="match status" value="1"/>
</dbReference>
<sequence length="1508" mass="171844">MTIPAPIHKVFHSLTHAQKRVWFTEQIYPGQALHHLGGAVIIHDKIQLDLLEQAIHALIHRHDALRLKLEVVSGEVQQYVGTYEPQILKKVDFSAALDPQTAYEAWLNEESRIPFVLENKWLFEFILFKLQDNKNGYYVKLHHLISDGWSIQIMTEQLRKCYEQLISGHSIHYEKAPSYIEYIEKERGYLHSSRFEKNKTFWMEKFRGMPEGLLAVSSEDCSAKRKSFLMEQELTERLQKFIFKKGVSLNTFFVALMAVYQQKMTGQNDLVIGNPVLNRSGRREREIFGMFTSTMPLRISLAAANTISDVLITMVKLIKECMFNQKYPYNLLIKDLSNNLIPINGLFQICVNYYNTKLPTEWSGGEIENVEFHSGSQLYALQLVVKEWEDSGRIQLDFDYKISQYNENEIHVMFDRLCYLLDQIIKDPDVLLSQLQLLSGIDRQKLIYDFNQTANEYPKNTTIIELFEAQVKRSPLNTAVIFENEQLTYIQLNEKANQLARYLQSMGFKINDFAVIEATHSMDVIIAILAILKAGGVYIPIDPDYPDERVKFILKDSQASFLLTDNPERCKDFYLGMIILISDNSLYASAAASNIGVYPCSNDLVYIMYTSGSTGKPKGVMVEQRGLINYIWWAGKTYIQDEQDTFALYSSLAFDLTVTSIFTPLLYGIRIIVYHDGGTDNFLHNILRDSRVTIVKLTPAHLSLVKDLDLSIFEASNIRTFIIGGDDLKVTVAREIGKLFPQGVSLFNEYGPTETVVGCMIYKYDMDRDLSGSVPIGVPIDNMQIYILDSNLHLSPIGIAGELYIAGDGVARGYLNQPALNKEKFIQNPFNPGSILYKSGDLARRREGGCVEYLGRSDNQVKIRGYRIELGEIENQILNEEGISEAIVIDRTHELGNKSLYAYLILKENKTLLTEQSIRTKLMNKLPAYMVPSYIIFIERFPLTVNGKINRDKLSNLWTEKQLLLQTLPENEQERILLMVVQEILLDSEIGMNSNLYHLGGDSITAIQIATKIKNKGYSIKVKDILNYPVLKEMAAALVEESKQPLIPQEISAGPIELTPITKWFFSQNLPEPNYYHQTILLKIKHPITQKGLKLVMEKIICHHDSLRINYDPSKDLLFYNNQHLNKPFEMDIIHLTPEPAKVNSTILHYSCLLKASFNITSDLLIKACLFDLGEEAGVRLLLSAHHLVMDAISWRILLEDLDNSLSAWKSGIEHHLPAKTTSLQAWASGLQAYAKQVSIEEAAYWKLLDYSKSDRNQEVYTNKEVYTLHSTQSLIALTMEQANKAYGTDFQDLLLAALVMVIREWSNNEEEIVELEGHGREEISSQMDMTRTIGWFTSIYPVKVGANIIGTSLNHHIKTVKELIRRIPNRGIGFGVLKYLTGLEQKLDYQAPPAFRLNYIGNVGLGMNYNFFDIDTTEDVGPESAPSNPLSCGMELNVLIVNGQLEIRTSYSISLFPGNSAILFLLNFEKRITEIITHCLQKEEVEYTPADFDGADLSQFELDELFS</sequence>
<comment type="cofactor">
    <cofactor evidence="1">
        <name>pantetheine 4'-phosphate</name>
        <dbReference type="ChEBI" id="CHEBI:47942"/>
    </cofactor>
</comment>
<accession>A0A6B8RL82</accession>
<evidence type="ECO:0000256" key="5">
    <source>
        <dbReference type="ARBA" id="ARBA00022598"/>
    </source>
</evidence>
<dbReference type="OrthoDB" id="9765680at2"/>
<keyword evidence="6" id="KW-0677">Repeat</keyword>
<dbReference type="RefSeq" id="WP_155701166.1">
    <property type="nucleotide sequence ID" value="NZ_CP034235.1"/>
</dbReference>
<organism evidence="10 11">
    <name type="scientific">Paenibacillus psychroresistens</name>
    <dbReference type="NCBI Taxonomy" id="1778678"/>
    <lineage>
        <taxon>Bacteria</taxon>
        <taxon>Bacillati</taxon>
        <taxon>Bacillota</taxon>
        <taxon>Bacilli</taxon>
        <taxon>Bacillales</taxon>
        <taxon>Paenibacillaceae</taxon>
        <taxon>Paenibacillus</taxon>
    </lineage>
</organism>
<dbReference type="Gene3D" id="3.40.50.980">
    <property type="match status" value="2"/>
</dbReference>
<dbReference type="GO" id="GO:0016874">
    <property type="term" value="F:ligase activity"/>
    <property type="evidence" value="ECO:0007669"/>
    <property type="project" value="UniProtKB-KW"/>
</dbReference>
<proteinExistence type="inferred from homology"/>
<dbReference type="InterPro" id="IPR036736">
    <property type="entry name" value="ACP-like_sf"/>
</dbReference>
<evidence type="ECO:0000256" key="3">
    <source>
        <dbReference type="ARBA" id="ARBA00022450"/>
    </source>
</evidence>
<dbReference type="SUPFAM" id="SSF52777">
    <property type="entry name" value="CoA-dependent acyltransferases"/>
    <property type="match status" value="4"/>
</dbReference>
<dbReference type="Pfam" id="PF13193">
    <property type="entry name" value="AMP-binding_C"/>
    <property type="match status" value="1"/>
</dbReference>
<dbReference type="Pfam" id="PF00550">
    <property type="entry name" value="PP-binding"/>
    <property type="match status" value="1"/>
</dbReference>
<evidence type="ECO:0000256" key="4">
    <source>
        <dbReference type="ARBA" id="ARBA00022553"/>
    </source>
</evidence>